<reference evidence="1 2" key="2">
    <citation type="submission" date="2020-07" db="EMBL/GenBank/DDBJ databases">
        <title>Genome assembly of wild tea tree DASZ reveals pedigree and selection history of tea varieties.</title>
        <authorList>
            <person name="Zhang W."/>
        </authorList>
    </citation>
    <scope>NUCLEOTIDE SEQUENCE [LARGE SCALE GENOMIC DNA]</scope>
    <source>
        <strain evidence="2">cv. G240</strain>
        <tissue evidence="1">Leaf</tissue>
    </source>
</reference>
<keyword evidence="2" id="KW-1185">Reference proteome</keyword>
<dbReference type="EMBL" id="JACBKZ010000004">
    <property type="protein sequence ID" value="KAF5952179.1"/>
    <property type="molecule type" value="Genomic_DNA"/>
</dbReference>
<reference evidence="2" key="1">
    <citation type="journal article" date="2020" name="Nat. Commun.">
        <title>Genome assembly of wild tea tree DASZ reveals pedigree and selection history of tea varieties.</title>
        <authorList>
            <person name="Zhang W."/>
            <person name="Zhang Y."/>
            <person name="Qiu H."/>
            <person name="Guo Y."/>
            <person name="Wan H."/>
            <person name="Zhang X."/>
            <person name="Scossa F."/>
            <person name="Alseekh S."/>
            <person name="Zhang Q."/>
            <person name="Wang P."/>
            <person name="Xu L."/>
            <person name="Schmidt M.H."/>
            <person name="Jia X."/>
            <person name="Li D."/>
            <person name="Zhu A."/>
            <person name="Guo F."/>
            <person name="Chen W."/>
            <person name="Ni D."/>
            <person name="Usadel B."/>
            <person name="Fernie A.R."/>
            <person name="Wen W."/>
        </authorList>
    </citation>
    <scope>NUCLEOTIDE SEQUENCE [LARGE SCALE GENOMIC DNA]</scope>
    <source>
        <strain evidence="2">cv. G240</strain>
    </source>
</reference>
<dbReference type="Proteomes" id="UP000593564">
    <property type="component" value="Unassembled WGS sequence"/>
</dbReference>
<organism evidence="1 2">
    <name type="scientific">Camellia sinensis</name>
    <name type="common">Tea plant</name>
    <name type="synonym">Thea sinensis</name>
    <dbReference type="NCBI Taxonomy" id="4442"/>
    <lineage>
        <taxon>Eukaryota</taxon>
        <taxon>Viridiplantae</taxon>
        <taxon>Streptophyta</taxon>
        <taxon>Embryophyta</taxon>
        <taxon>Tracheophyta</taxon>
        <taxon>Spermatophyta</taxon>
        <taxon>Magnoliopsida</taxon>
        <taxon>eudicotyledons</taxon>
        <taxon>Gunneridae</taxon>
        <taxon>Pentapetalae</taxon>
        <taxon>asterids</taxon>
        <taxon>Ericales</taxon>
        <taxon>Theaceae</taxon>
        <taxon>Camellia</taxon>
    </lineage>
</organism>
<evidence type="ECO:0000313" key="2">
    <source>
        <dbReference type="Proteomes" id="UP000593564"/>
    </source>
</evidence>
<protein>
    <submittedName>
        <fullName evidence="1">Uncharacterized protein</fullName>
    </submittedName>
</protein>
<comment type="caution">
    <text evidence="1">The sequence shown here is derived from an EMBL/GenBank/DDBJ whole genome shotgun (WGS) entry which is preliminary data.</text>
</comment>
<dbReference type="AlphaFoldDB" id="A0A7J7HHK1"/>
<evidence type="ECO:0000313" key="1">
    <source>
        <dbReference type="EMBL" id="KAF5952179.1"/>
    </source>
</evidence>
<gene>
    <name evidence="1" type="ORF">HYC85_010123</name>
</gene>
<name>A0A7J7HHK1_CAMSI</name>
<proteinExistence type="predicted"/>
<accession>A0A7J7HHK1</accession>
<sequence>MSEALNRLWMSKFKERVEVIDEAYRIQGSHSPLQYIQYPKVHYDFSVTEFPLIIL</sequence>